<dbReference type="InterPro" id="IPR013783">
    <property type="entry name" value="Ig-like_fold"/>
</dbReference>
<dbReference type="EMBL" id="JBHSZQ010000047">
    <property type="protein sequence ID" value="MFC7127102.1"/>
    <property type="molecule type" value="Genomic_DNA"/>
</dbReference>
<dbReference type="RefSeq" id="WP_267637043.1">
    <property type="nucleotide sequence ID" value="NZ_JAODIY010000009.1"/>
</dbReference>
<reference evidence="2 3" key="1">
    <citation type="journal article" date="2014" name="Int. J. Syst. Evol. Microbiol.">
        <title>Complete genome sequence of Corynebacterium casei LMG S-19264T (=DSM 44701T), isolated from a smear-ripened cheese.</title>
        <authorList>
            <consortium name="US DOE Joint Genome Institute (JGI-PGF)"/>
            <person name="Walter F."/>
            <person name="Albersmeier A."/>
            <person name="Kalinowski J."/>
            <person name="Ruckert C."/>
        </authorList>
    </citation>
    <scope>NUCLEOTIDE SEQUENCE [LARGE SCALE GENOMIC DNA]</scope>
    <source>
        <strain evidence="2 3">CGMCC 4.7215</strain>
    </source>
</reference>
<evidence type="ECO:0000313" key="3">
    <source>
        <dbReference type="Proteomes" id="UP001596414"/>
    </source>
</evidence>
<sequence>MNSRTRRQALAGLASASIVSLAGCSDALSEVSGGPDPRVTDTESGQSIGDALTGSAEIRVLVVNDGDSGDVEVTVKTSDSNGNTLDKFTQTVTIQEGESRRVDFNVSPSDGAQRYEATAEAA</sequence>
<evidence type="ECO:0000313" key="2">
    <source>
        <dbReference type="EMBL" id="MFC7127102.1"/>
    </source>
</evidence>
<dbReference type="PROSITE" id="PS51257">
    <property type="entry name" value="PROKAR_LIPOPROTEIN"/>
    <property type="match status" value="1"/>
</dbReference>
<feature type="region of interest" description="Disordered" evidence="1">
    <location>
        <begin position="29"/>
        <end position="49"/>
    </location>
</feature>
<dbReference type="Gene3D" id="2.60.40.10">
    <property type="entry name" value="Immunoglobulins"/>
    <property type="match status" value="1"/>
</dbReference>
<dbReference type="AlphaFoldDB" id="A0ABD5X7X7"/>
<evidence type="ECO:0000256" key="1">
    <source>
        <dbReference type="SAM" id="MobiDB-lite"/>
    </source>
</evidence>
<evidence type="ECO:0008006" key="4">
    <source>
        <dbReference type="Google" id="ProtNLM"/>
    </source>
</evidence>
<organism evidence="2 3">
    <name type="scientific">Halovenus rubra</name>
    <dbReference type="NCBI Taxonomy" id="869890"/>
    <lineage>
        <taxon>Archaea</taxon>
        <taxon>Methanobacteriati</taxon>
        <taxon>Methanobacteriota</taxon>
        <taxon>Stenosarchaea group</taxon>
        <taxon>Halobacteria</taxon>
        <taxon>Halobacteriales</taxon>
        <taxon>Haloarculaceae</taxon>
        <taxon>Halovenus</taxon>
    </lineage>
</organism>
<name>A0ABD5X7X7_9EURY</name>
<proteinExistence type="predicted"/>
<gene>
    <name evidence="2" type="ORF">ACFQJ7_13895</name>
</gene>
<comment type="caution">
    <text evidence="2">The sequence shown here is derived from an EMBL/GenBank/DDBJ whole genome shotgun (WGS) entry which is preliminary data.</text>
</comment>
<dbReference type="Proteomes" id="UP001596414">
    <property type="component" value="Unassembled WGS sequence"/>
</dbReference>
<feature type="region of interest" description="Disordered" evidence="1">
    <location>
        <begin position="103"/>
        <end position="122"/>
    </location>
</feature>
<accession>A0ABD5X7X7</accession>
<protein>
    <recommendedName>
        <fullName evidence="4">Secreted protein</fullName>
    </recommendedName>
</protein>